<protein>
    <submittedName>
        <fullName evidence="1">Uncharacterized protein</fullName>
    </submittedName>
</protein>
<dbReference type="EMBL" id="JANPWB010000014">
    <property type="protein sequence ID" value="KAJ1101186.1"/>
    <property type="molecule type" value="Genomic_DNA"/>
</dbReference>
<proteinExistence type="predicted"/>
<gene>
    <name evidence="1" type="ORF">NDU88_006258</name>
</gene>
<evidence type="ECO:0000313" key="2">
    <source>
        <dbReference type="Proteomes" id="UP001066276"/>
    </source>
</evidence>
<sequence length="249" mass="26913">MLATKLRLKKEQIMKPTYSSWHLMVAAHNILVDNEKVPDSQSYWSPRAAFGGSGAAVRAEQPWRNAGGPADGRACKAQSGRADAEASYYIRRCVAESRAVQDAERADGGLRLLLEVCGRVRSCAWGLFGNVVESRPCGALGRGGAAAGRVPLGPVIHLRPGGFNGRGGGPNGDKLPWGSLSGGHLKFAAALPWLLGRCRPEYLGVPLWGPLIEDMRRYPVEGGEGCDRGGPRRVNERRLSGWIMWAEWA</sequence>
<comment type="caution">
    <text evidence="1">The sequence shown here is derived from an EMBL/GenBank/DDBJ whole genome shotgun (WGS) entry which is preliminary data.</text>
</comment>
<accession>A0AAV7MCX4</accession>
<name>A0AAV7MCX4_PLEWA</name>
<dbReference type="AlphaFoldDB" id="A0AAV7MCX4"/>
<dbReference type="Proteomes" id="UP001066276">
    <property type="component" value="Chromosome 10"/>
</dbReference>
<keyword evidence="2" id="KW-1185">Reference proteome</keyword>
<organism evidence="1 2">
    <name type="scientific">Pleurodeles waltl</name>
    <name type="common">Iberian ribbed newt</name>
    <dbReference type="NCBI Taxonomy" id="8319"/>
    <lineage>
        <taxon>Eukaryota</taxon>
        <taxon>Metazoa</taxon>
        <taxon>Chordata</taxon>
        <taxon>Craniata</taxon>
        <taxon>Vertebrata</taxon>
        <taxon>Euteleostomi</taxon>
        <taxon>Amphibia</taxon>
        <taxon>Batrachia</taxon>
        <taxon>Caudata</taxon>
        <taxon>Salamandroidea</taxon>
        <taxon>Salamandridae</taxon>
        <taxon>Pleurodelinae</taxon>
        <taxon>Pleurodeles</taxon>
    </lineage>
</organism>
<reference evidence="1" key="1">
    <citation type="journal article" date="2022" name="bioRxiv">
        <title>Sequencing and chromosome-scale assembly of the giantPleurodeles waltlgenome.</title>
        <authorList>
            <person name="Brown T."/>
            <person name="Elewa A."/>
            <person name="Iarovenko S."/>
            <person name="Subramanian E."/>
            <person name="Araus A.J."/>
            <person name="Petzold A."/>
            <person name="Susuki M."/>
            <person name="Suzuki K.-i.T."/>
            <person name="Hayashi T."/>
            <person name="Toyoda A."/>
            <person name="Oliveira C."/>
            <person name="Osipova E."/>
            <person name="Leigh N.D."/>
            <person name="Simon A."/>
            <person name="Yun M.H."/>
        </authorList>
    </citation>
    <scope>NUCLEOTIDE SEQUENCE</scope>
    <source>
        <strain evidence="1">20211129_DDA</strain>
        <tissue evidence="1">Liver</tissue>
    </source>
</reference>
<evidence type="ECO:0000313" key="1">
    <source>
        <dbReference type="EMBL" id="KAJ1101186.1"/>
    </source>
</evidence>